<dbReference type="RefSeq" id="XP_022290570.1">
    <property type="nucleotide sequence ID" value="XM_022434862.1"/>
</dbReference>
<dbReference type="GeneID" id="111102210"/>
<gene>
    <name evidence="2" type="primary">LOC111102210</name>
</gene>
<protein>
    <submittedName>
        <fullName evidence="2">Uncharacterized protein LOC111102210</fullName>
    </submittedName>
</protein>
<sequence>MHGECTKIRKPFISSWYNMSVNGTSPLVIAHQFNEIPVKVDVQVKLLNGQHEYVLPGLGSVPKDDDLPGDYGGVAYSYNITHVMLFVPVKELGISEGSGRVATSGGISYNGPFTVSETTCQVRIRAWKFSDWPKPDFSLINPLTISTEFPYKQVPHCLGVYPDMVTVQLILSDGTVSEGLGTASITVNHDGSDVGVSICGTIFGFDDTAITLWAPSKNNDFVACYRDGWGHSVDITATQATVRINAWVLTPTNFAETHSFAFSKNSLMTGTISLSQNIDLDSHLVILEVKDNTPYTRRVFYGAGSDISFILAVFGEMVQIP</sequence>
<keyword evidence="1" id="KW-1185">Reference proteome</keyword>
<accession>A0A8B8AHB7</accession>
<name>A0A8B8AHB7_CRAVI</name>
<dbReference type="KEGG" id="cvn:111102210"/>
<dbReference type="AlphaFoldDB" id="A0A8B8AHB7"/>
<evidence type="ECO:0000313" key="2">
    <source>
        <dbReference type="RefSeq" id="XP_022290570.1"/>
    </source>
</evidence>
<dbReference type="Proteomes" id="UP000694844">
    <property type="component" value="Chromosome 6"/>
</dbReference>
<evidence type="ECO:0000313" key="1">
    <source>
        <dbReference type="Proteomes" id="UP000694844"/>
    </source>
</evidence>
<dbReference type="OrthoDB" id="6100401at2759"/>
<reference evidence="2" key="1">
    <citation type="submission" date="2025-08" db="UniProtKB">
        <authorList>
            <consortium name="RefSeq"/>
        </authorList>
    </citation>
    <scope>IDENTIFICATION</scope>
    <source>
        <tissue evidence="2">Whole sample</tissue>
    </source>
</reference>
<proteinExistence type="predicted"/>
<organism evidence="1 2">
    <name type="scientific">Crassostrea virginica</name>
    <name type="common">Eastern oyster</name>
    <dbReference type="NCBI Taxonomy" id="6565"/>
    <lineage>
        <taxon>Eukaryota</taxon>
        <taxon>Metazoa</taxon>
        <taxon>Spiralia</taxon>
        <taxon>Lophotrochozoa</taxon>
        <taxon>Mollusca</taxon>
        <taxon>Bivalvia</taxon>
        <taxon>Autobranchia</taxon>
        <taxon>Pteriomorphia</taxon>
        <taxon>Ostreida</taxon>
        <taxon>Ostreoidea</taxon>
        <taxon>Ostreidae</taxon>
        <taxon>Crassostrea</taxon>
    </lineage>
</organism>